<dbReference type="STRING" id="306540.SAMN05421839_10869"/>
<keyword evidence="1" id="KW-0238">DNA-binding</keyword>
<protein>
    <submittedName>
        <fullName evidence="3 4">Transcriptional regulator</fullName>
    </submittedName>
</protein>
<dbReference type="Proteomes" id="UP000321547">
    <property type="component" value="Unassembled WGS sequence"/>
</dbReference>
<dbReference type="SUPFAM" id="SSF47413">
    <property type="entry name" value="lambda repressor-like DNA-binding domains"/>
    <property type="match status" value="1"/>
</dbReference>
<dbReference type="OrthoDB" id="9808239at2"/>
<dbReference type="Proteomes" id="UP000242243">
    <property type="component" value="Unassembled WGS sequence"/>
</dbReference>
<dbReference type="AlphaFoldDB" id="A0A1I5NAX5"/>
<dbReference type="InterPro" id="IPR001387">
    <property type="entry name" value="Cro/C1-type_HTH"/>
</dbReference>
<dbReference type="GO" id="GO:0003677">
    <property type="term" value="F:DNA binding"/>
    <property type="evidence" value="ECO:0007669"/>
    <property type="project" value="UniProtKB-KW"/>
</dbReference>
<gene>
    <name evidence="3" type="ORF">HHA03_06830</name>
    <name evidence="4" type="ORF">SAMN05421839_10869</name>
</gene>
<dbReference type="PANTHER" id="PTHR46558:SF9">
    <property type="entry name" value="TRANSCRIPTIONAL REGULATOR, PBSX FAMILY"/>
    <property type="match status" value="1"/>
</dbReference>
<evidence type="ECO:0000313" key="5">
    <source>
        <dbReference type="Proteomes" id="UP000242243"/>
    </source>
</evidence>
<dbReference type="EMBL" id="BJWI01000006">
    <property type="protein sequence ID" value="GEM01151.1"/>
    <property type="molecule type" value="Genomic_DNA"/>
</dbReference>
<dbReference type="CDD" id="cd00093">
    <property type="entry name" value="HTH_XRE"/>
    <property type="match status" value="1"/>
</dbReference>
<keyword evidence="6" id="KW-1185">Reference proteome</keyword>
<dbReference type="PANTHER" id="PTHR46558">
    <property type="entry name" value="TRACRIPTIONAL REGULATORY PROTEIN-RELATED-RELATED"/>
    <property type="match status" value="1"/>
</dbReference>
<name>A0A1I5NAX5_9BACI</name>
<evidence type="ECO:0000313" key="4">
    <source>
        <dbReference type="EMBL" id="SFP18919.1"/>
    </source>
</evidence>
<dbReference type="SMART" id="SM00530">
    <property type="entry name" value="HTH_XRE"/>
    <property type="match status" value="1"/>
</dbReference>
<evidence type="ECO:0000256" key="1">
    <source>
        <dbReference type="ARBA" id="ARBA00023125"/>
    </source>
</evidence>
<dbReference type="Pfam" id="PF01381">
    <property type="entry name" value="HTH_3"/>
    <property type="match status" value="1"/>
</dbReference>
<accession>A0A1I5NAX5</accession>
<reference evidence="3 6" key="2">
    <citation type="submission" date="2019-07" db="EMBL/GenBank/DDBJ databases">
        <title>Whole genome shotgun sequence of Halolactibacillus halophilus NBRC 100868.</title>
        <authorList>
            <person name="Hosoyama A."/>
            <person name="Uohara A."/>
            <person name="Ohji S."/>
            <person name="Ichikawa N."/>
        </authorList>
    </citation>
    <scope>NUCLEOTIDE SEQUENCE [LARGE SCALE GENOMIC DNA]</scope>
    <source>
        <strain evidence="3 6">NBRC 100868</strain>
    </source>
</reference>
<evidence type="ECO:0000313" key="3">
    <source>
        <dbReference type="EMBL" id="GEM01151.1"/>
    </source>
</evidence>
<reference evidence="4 5" key="1">
    <citation type="submission" date="2016-10" db="EMBL/GenBank/DDBJ databases">
        <authorList>
            <person name="de Groot N.N."/>
        </authorList>
    </citation>
    <scope>NUCLEOTIDE SEQUENCE [LARGE SCALE GENOMIC DNA]</scope>
    <source>
        <strain evidence="4 5">DSM 17073</strain>
    </source>
</reference>
<dbReference type="Gene3D" id="1.10.260.40">
    <property type="entry name" value="lambda repressor-like DNA-binding domains"/>
    <property type="match status" value="1"/>
</dbReference>
<sequence length="73" mass="8692">MRVINHIREIRIKKKITQVKMAEDLQVTRQTINAIEKNKYNPSLELALKLISYFDVPLDEIFILEEEDNEYEG</sequence>
<dbReference type="PROSITE" id="PS50943">
    <property type="entry name" value="HTH_CROC1"/>
    <property type="match status" value="1"/>
</dbReference>
<evidence type="ECO:0000313" key="6">
    <source>
        <dbReference type="Proteomes" id="UP000321547"/>
    </source>
</evidence>
<feature type="domain" description="HTH cro/C1-type" evidence="2">
    <location>
        <begin position="7"/>
        <end position="61"/>
    </location>
</feature>
<dbReference type="InterPro" id="IPR010982">
    <property type="entry name" value="Lambda_DNA-bd_dom_sf"/>
</dbReference>
<dbReference type="EMBL" id="FOXC01000008">
    <property type="protein sequence ID" value="SFP18919.1"/>
    <property type="molecule type" value="Genomic_DNA"/>
</dbReference>
<organism evidence="4 5">
    <name type="scientific">Halolactibacillus halophilus</name>
    <dbReference type="NCBI Taxonomy" id="306540"/>
    <lineage>
        <taxon>Bacteria</taxon>
        <taxon>Bacillati</taxon>
        <taxon>Bacillota</taxon>
        <taxon>Bacilli</taxon>
        <taxon>Bacillales</taxon>
        <taxon>Bacillaceae</taxon>
        <taxon>Halolactibacillus</taxon>
    </lineage>
</organism>
<evidence type="ECO:0000259" key="2">
    <source>
        <dbReference type="PROSITE" id="PS50943"/>
    </source>
</evidence>
<dbReference type="RefSeq" id="WP_089830913.1">
    <property type="nucleotide sequence ID" value="NZ_BJWI01000006.1"/>
</dbReference>
<proteinExistence type="predicted"/>